<proteinExistence type="predicted"/>
<protein>
    <submittedName>
        <fullName evidence="2">Uncharacterized protein</fullName>
    </submittedName>
</protein>
<evidence type="ECO:0000313" key="3">
    <source>
        <dbReference type="Proteomes" id="UP001265746"/>
    </source>
</evidence>
<feature type="compositionally biased region" description="Low complexity" evidence="1">
    <location>
        <begin position="268"/>
        <end position="287"/>
    </location>
</feature>
<dbReference type="EMBL" id="JAUJFL010000003">
    <property type="protein sequence ID" value="KAK2608190.1"/>
    <property type="molecule type" value="Genomic_DNA"/>
</dbReference>
<keyword evidence="3" id="KW-1185">Reference proteome</keyword>
<feature type="compositionally biased region" description="Basic and acidic residues" evidence="1">
    <location>
        <begin position="294"/>
        <end position="304"/>
    </location>
</feature>
<dbReference type="Proteomes" id="UP001265746">
    <property type="component" value="Unassembled WGS sequence"/>
</dbReference>
<accession>A0AAD9SIR9</accession>
<evidence type="ECO:0000313" key="2">
    <source>
        <dbReference type="EMBL" id="KAK2608190.1"/>
    </source>
</evidence>
<dbReference type="AlphaFoldDB" id="A0AAD9SIR9"/>
<name>A0AAD9SIR9_PHOAM</name>
<sequence>MKTAAMAQALGIVTSEWGYIPNTLGLVNFGTEAFTGDPDPYLLPRSGTNPSTIWIAAGVDPDGSGPGLGYAGGIMPDVRVYNQRAVLVGKTLNFNGVWSGDTNHIVVPQTEQELGHYTLFSGNYDGREGGDNNVCIAWATIHWPSKGTEHAWSGGWGRACEKLGAQWYYSGMIVPGSGGYVPDCIWVYNWNDEKDLDYPKGTNATNRPVQGFHVNWVDMKTSEDDPRLNTSAEALCDSRSFRLYKNYDPRELNLRSDEIDKRPDIIPTTSTTRTSTETSETTTDSDSWITKTITIDKRQQDVSHGEQQPQRQRQQKRPRKPSQPVRRGPSMAERFANVLVINNHERHTAEGLCDSKGSRGPSFADARGRMYCDMETKTLYPFCDSNGKTGHPGDEKPCFDFEGSNMLRGPGVQKRQAPRIQDWRRI</sequence>
<evidence type="ECO:0000256" key="1">
    <source>
        <dbReference type="SAM" id="MobiDB-lite"/>
    </source>
</evidence>
<feature type="region of interest" description="Disordered" evidence="1">
    <location>
        <begin position="405"/>
        <end position="426"/>
    </location>
</feature>
<reference evidence="2" key="1">
    <citation type="submission" date="2023-06" db="EMBL/GenBank/DDBJ databases">
        <authorList>
            <person name="Noh H."/>
        </authorList>
    </citation>
    <scope>NUCLEOTIDE SEQUENCE</scope>
    <source>
        <strain evidence="2">DUCC20226</strain>
    </source>
</reference>
<gene>
    <name evidence="2" type="ORF">N8I77_006814</name>
</gene>
<feature type="region of interest" description="Disordered" evidence="1">
    <location>
        <begin position="258"/>
        <end position="332"/>
    </location>
</feature>
<comment type="caution">
    <text evidence="2">The sequence shown here is derived from an EMBL/GenBank/DDBJ whole genome shotgun (WGS) entry which is preliminary data.</text>
</comment>
<organism evidence="2 3">
    <name type="scientific">Phomopsis amygdali</name>
    <name type="common">Fusicoccum amygdali</name>
    <dbReference type="NCBI Taxonomy" id="1214568"/>
    <lineage>
        <taxon>Eukaryota</taxon>
        <taxon>Fungi</taxon>
        <taxon>Dikarya</taxon>
        <taxon>Ascomycota</taxon>
        <taxon>Pezizomycotina</taxon>
        <taxon>Sordariomycetes</taxon>
        <taxon>Sordariomycetidae</taxon>
        <taxon>Diaporthales</taxon>
        <taxon>Diaporthaceae</taxon>
        <taxon>Diaporthe</taxon>
    </lineage>
</organism>